<organism evidence="2 3">
    <name type="scientific">Sulfitobacter guttiformis</name>
    <dbReference type="NCBI Taxonomy" id="74349"/>
    <lineage>
        <taxon>Bacteria</taxon>
        <taxon>Pseudomonadati</taxon>
        <taxon>Pseudomonadota</taxon>
        <taxon>Alphaproteobacteria</taxon>
        <taxon>Rhodobacterales</taxon>
        <taxon>Roseobacteraceae</taxon>
        <taxon>Sulfitobacter</taxon>
    </lineage>
</organism>
<name>A0A420DPV7_9RHOB</name>
<accession>A0A420DPV7</accession>
<dbReference type="EMBL" id="RAQK01000001">
    <property type="protein sequence ID" value="RKE96208.1"/>
    <property type="molecule type" value="Genomic_DNA"/>
</dbReference>
<dbReference type="Proteomes" id="UP000284407">
    <property type="component" value="Unassembled WGS sequence"/>
</dbReference>
<comment type="caution">
    <text evidence="2">The sequence shown here is derived from an EMBL/GenBank/DDBJ whole genome shotgun (WGS) entry which is preliminary data.</text>
</comment>
<sequence length="92" mass="10670">MNQRIERLLENWLMNTVRHCRVTRLFDMEIQNLNRSEQIALANTCLDFFENETQRLLAKRKGNPSSRGLPSPPKNEEDGSAGRSMLVGRRGR</sequence>
<evidence type="ECO:0000313" key="2">
    <source>
        <dbReference type="EMBL" id="RKE96208.1"/>
    </source>
</evidence>
<evidence type="ECO:0000313" key="3">
    <source>
        <dbReference type="Proteomes" id="UP000284407"/>
    </source>
</evidence>
<gene>
    <name evidence="2" type="ORF">C8N30_0764</name>
</gene>
<feature type="region of interest" description="Disordered" evidence="1">
    <location>
        <begin position="57"/>
        <end position="92"/>
    </location>
</feature>
<evidence type="ECO:0000256" key="1">
    <source>
        <dbReference type="SAM" id="MobiDB-lite"/>
    </source>
</evidence>
<protein>
    <submittedName>
        <fullName evidence="2">Uncharacterized protein</fullName>
    </submittedName>
</protein>
<keyword evidence="3" id="KW-1185">Reference proteome</keyword>
<proteinExistence type="predicted"/>
<reference evidence="2 3" key="1">
    <citation type="submission" date="2018-09" db="EMBL/GenBank/DDBJ databases">
        <title>Genomic Encyclopedia of Archaeal and Bacterial Type Strains, Phase II (KMG-II): from individual species to whole genera.</title>
        <authorList>
            <person name="Goeker M."/>
        </authorList>
    </citation>
    <scope>NUCLEOTIDE SEQUENCE [LARGE SCALE GENOMIC DNA]</scope>
    <source>
        <strain evidence="2 3">DSM 11458</strain>
    </source>
</reference>
<dbReference type="AlphaFoldDB" id="A0A420DPV7"/>